<organism evidence="2 3">
    <name type="scientific">Cellulomonas xylanilytica</name>
    <dbReference type="NCBI Taxonomy" id="233583"/>
    <lineage>
        <taxon>Bacteria</taxon>
        <taxon>Bacillati</taxon>
        <taxon>Actinomycetota</taxon>
        <taxon>Actinomycetes</taxon>
        <taxon>Micrococcales</taxon>
        <taxon>Cellulomonadaceae</taxon>
        <taxon>Cellulomonas</taxon>
    </lineage>
</organism>
<accession>A0A510V116</accession>
<evidence type="ECO:0000313" key="3">
    <source>
        <dbReference type="Proteomes" id="UP000321118"/>
    </source>
</evidence>
<proteinExistence type="predicted"/>
<name>A0A510V116_9CELL</name>
<dbReference type="GO" id="GO:0003723">
    <property type="term" value="F:RNA binding"/>
    <property type="evidence" value="ECO:0007669"/>
    <property type="project" value="UniProtKB-KW"/>
</dbReference>
<dbReference type="PROSITE" id="PS50889">
    <property type="entry name" value="S4"/>
    <property type="match status" value="1"/>
</dbReference>
<sequence length="76" mass="8042">MTASSAEVPISDDSIRLGQFLKLADLADSGAHARELLEDGAVTVNGEDETRRGRQLVKGDVVEVDLPTGYKEATVG</sequence>
<dbReference type="SUPFAM" id="SSF55174">
    <property type="entry name" value="Alpha-L RNA-binding motif"/>
    <property type="match status" value="1"/>
</dbReference>
<dbReference type="AlphaFoldDB" id="A0A510V116"/>
<keyword evidence="3" id="KW-1185">Reference proteome</keyword>
<dbReference type="CDD" id="cd00165">
    <property type="entry name" value="S4"/>
    <property type="match status" value="1"/>
</dbReference>
<dbReference type="Pfam" id="PF13275">
    <property type="entry name" value="S4_2"/>
    <property type="match status" value="1"/>
</dbReference>
<evidence type="ECO:0000313" key="2">
    <source>
        <dbReference type="EMBL" id="GEK20603.1"/>
    </source>
</evidence>
<dbReference type="OrthoDB" id="9811532at2"/>
<evidence type="ECO:0000256" key="1">
    <source>
        <dbReference type="PROSITE-ProRule" id="PRU00182"/>
    </source>
</evidence>
<dbReference type="Gene3D" id="3.10.290.10">
    <property type="entry name" value="RNA-binding S4 domain"/>
    <property type="match status" value="1"/>
</dbReference>
<gene>
    <name evidence="2" type="ORF">CXY01_11230</name>
</gene>
<reference evidence="2 3" key="1">
    <citation type="submission" date="2019-07" db="EMBL/GenBank/DDBJ databases">
        <title>Whole genome shotgun sequence of Cellulomonas xylanilytica NBRC 101102.</title>
        <authorList>
            <person name="Hosoyama A."/>
            <person name="Uohara A."/>
            <person name="Ohji S."/>
            <person name="Ichikawa N."/>
        </authorList>
    </citation>
    <scope>NUCLEOTIDE SEQUENCE [LARGE SCALE GENOMIC DNA]</scope>
    <source>
        <strain evidence="2 3">NBRC 101102</strain>
    </source>
</reference>
<dbReference type="RefSeq" id="WP_146926136.1">
    <property type="nucleotide sequence ID" value="NZ_BJUB01000003.1"/>
</dbReference>
<dbReference type="Proteomes" id="UP000321118">
    <property type="component" value="Unassembled WGS sequence"/>
</dbReference>
<dbReference type="InterPro" id="IPR036986">
    <property type="entry name" value="S4_RNA-bd_sf"/>
</dbReference>
<keyword evidence="1" id="KW-0694">RNA-binding</keyword>
<comment type="caution">
    <text evidence="2">The sequence shown here is derived from an EMBL/GenBank/DDBJ whole genome shotgun (WGS) entry which is preliminary data.</text>
</comment>
<protein>
    <submittedName>
        <fullName evidence="2">RNA-binding protein S4</fullName>
    </submittedName>
</protein>
<dbReference type="EMBL" id="BJUB01000003">
    <property type="protein sequence ID" value="GEK20603.1"/>
    <property type="molecule type" value="Genomic_DNA"/>
</dbReference>